<dbReference type="EMBL" id="JACEIK010003872">
    <property type="protein sequence ID" value="MCD9643376.1"/>
    <property type="molecule type" value="Genomic_DNA"/>
</dbReference>
<keyword evidence="2" id="KW-1185">Reference proteome</keyword>
<sequence>MVVWSSVVSGVLEVFRVAFRFHWWVTSGISVWQWFRPEGKREEEVWKRAAIREDLVVLRRWSVGREGEEICVVWRLKMKEKGEGVFGDWWLSGGRWWCATAMVEKKRRKVG</sequence>
<accession>A0ABS8V890</accession>
<evidence type="ECO:0008006" key="3">
    <source>
        <dbReference type="Google" id="ProtNLM"/>
    </source>
</evidence>
<evidence type="ECO:0000313" key="1">
    <source>
        <dbReference type="EMBL" id="MCD9643376.1"/>
    </source>
</evidence>
<evidence type="ECO:0000313" key="2">
    <source>
        <dbReference type="Proteomes" id="UP000823775"/>
    </source>
</evidence>
<reference evidence="1 2" key="1">
    <citation type="journal article" date="2021" name="BMC Genomics">
        <title>Datura genome reveals duplications of psychoactive alkaloid biosynthetic genes and high mutation rate following tissue culture.</title>
        <authorList>
            <person name="Rajewski A."/>
            <person name="Carter-House D."/>
            <person name="Stajich J."/>
            <person name="Litt A."/>
        </authorList>
    </citation>
    <scope>NUCLEOTIDE SEQUENCE [LARGE SCALE GENOMIC DNA]</scope>
    <source>
        <strain evidence="1">AR-01</strain>
    </source>
</reference>
<name>A0ABS8V890_DATST</name>
<dbReference type="Proteomes" id="UP000823775">
    <property type="component" value="Unassembled WGS sequence"/>
</dbReference>
<proteinExistence type="predicted"/>
<organism evidence="1 2">
    <name type="scientific">Datura stramonium</name>
    <name type="common">Jimsonweed</name>
    <name type="synonym">Common thornapple</name>
    <dbReference type="NCBI Taxonomy" id="4076"/>
    <lineage>
        <taxon>Eukaryota</taxon>
        <taxon>Viridiplantae</taxon>
        <taxon>Streptophyta</taxon>
        <taxon>Embryophyta</taxon>
        <taxon>Tracheophyta</taxon>
        <taxon>Spermatophyta</taxon>
        <taxon>Magnoliopsida</taxon>
        <taxon>eudicotyledons</taxon>
        <taxon>Gunneridae</taxon>
        <taxon>Pentapetalae</taxon>
        <taxon>asterids</taxon>
        <taxon>lamiids</taxon>
        <taxon>Solanales</taxon>
        <taxon>Solanaceae</taxon>
        <taxon>Solanoideae</taxon>
        <taxon>Datureae</taxon>
        <taxon>Datura</taxon>
    </lineage>
</organism>
<protein>
    <recommendedName>
        <fullName evidence="3">Transmembrane protein</fullName>
    </recommendedName>
</protein>
<gene>
    <name evidence="1" type="ORF">HAX54_030825</name>
</gene>
<comment type="caution">
    <text evidence="1">The sequence shown here is derived from an EMBL/GenBank/DDBJ whole genome shotgun (WGS) entry which is preliminary data.</text>
</comment>